<evidence type="ECO:0000259" key="5">
    <source>
        <dbReference type="Pfam" id="PF00275"/>
    </source>
</evidence>
<dbReference type="InterPro" id="IPR013792">
    <property type="entry name" value="RNA3'P_cycl/enolpyr_Trfase_a/b"/>
</dbReference>
<dbReference type="SUPFAM" id="SSF55205">
    <property type="entry name" value="EPT/RTPC-like"/>
    <property type="match status" value="1"/>
</dbReference>
<dbReference type="Gene3D" id="3.65.10.10">
    <property type="entry name" value="Enolpyruvate transferase domain"/>
    <property type="match status" value="1"/>
</dbReference>
<sequence>NVKVPCDTSGSAFWMVAGCCHPNASIRLENVGMNPTRIGVLEVLFSMEANIRIENERVEGGEPVADIVAESSDLIATEISGDIIPRVVDELPVLSLAACFARGTTIIANAEELRVKESDRISATVQSIQKLGGKIEETRDGMKISGSGRLTGATVESFGDHRIAMTNAIAGLIAQGETLIDEAESASVSYPDFWDTIEDIRS</sequence>
<organism evidence="6">
    <name type="scientific">marine metagenome</name>
    <dbReference type="NCBI Taxonomy" id="408172"/>
    <lineage>
        <taxon>unclassified sequences</taxon>
        <taxon>metagenomes</taxon>
        <taxon>ecological metagenomes</taxon>
    </lineage>
</organism>
<feature type="non-terminal residue" evidence="6">
    <location>
        <position position="1"/>
    </location>
</feature>
<dbReference type="GO" id="GO:0009423">
    <property type="term" value="P:chorismate biosynthetic process"/>
    <property type="evidence" value="ECO:0007669"/>
    <property type="project" value="TreeGrafter"/>
</dbReference>
<feature type="domain" description="Enolpyruvate transferase" evidence="5">
    <location>
        <begin position="2"/>
        <end position="196"/>
    </location>
</feature>
<evidence type="ECO:0000256" key="3">
    <source>
        <dbReference type="ARBA" id="ARBA00022679"/>
    </source>
</evidence>
<keyword evidence="3" id="KW-0808">Transferase</keyword>
<dbReference type="InterPro" id="IPR001986">
    <property type="entry name" value="Enolpyruvate_Tfrase_dom"/>
</dbReference>
<dbReference type="FunFam" id="3.65.10.10:FF:000006">
    <property type="entry name" value="3-phosphoshikimate 1-carboxyvinyltransferase"/>
    <property type="match status" value="1"/>
</dbReference>
<protein>
    <recommendedName>
        <fullName evidence="5">Enolpyruvate transferase domain-containing protein</fullName>
    </recommendedName>
</protein>
<dbReference type="EMBL" id="UINC01037871">
    <property type="protein sequence ID" value="SVB34020.1"/>
    <property type="molecule type" value="Genomic_DNA"/>
</dbReference>
<proteinExistence type="predicted"/>
<evidence type="ECO:0000256" key="1">
    <source>
        <dbReference type="ARBA" id="ARBA00022490"/>
    </source>
</evidence>
<dbReference type="AlphaFoldDB" id="A0A382D6H2"/>
<reference evidence="6" key="1">
    <citation type="submission" date="2018-05" db="EMBL/GenBank/DDBJ databases">
        <authorList>
            <person name="Lanie J.A."/>
            <person name="Ng W.-L."/>
            <person name="Kazmierczak K.M."/>
            <person name="Andrzejewski T.M."/>
            <person name="Davidsen T.M."/>
            <person name="Wayne K.J."/>
            <person name="Tettelin H."/>
            <person name="Glass J.I."/>
            <person name="Rusch D."/>
            <person name="Podicherti R."/>
            <person name="Tsui H.-C.T."/>
            <person name="Winkler M.E."/>
        </authorList>
    </citation>
    <scope>NUCLEOTIDE SEQUENCE</scope>
</reference>
<dbReference type="InterPro" id="IPR036968">
    <property type="entry name" value="Enolpyruvate_Tfrase_sf"/>
</dbReference>
<accession>A0A382D6H2</accession>
<dbReference type="GO" id="GO:0003866">
    <property type="term" value="F:3-phosphoshikimate 1-carboxyvinyltransferase activity"/>
    <property type="evidence" value="ECO:0007669"/>
    <property type="project" value="TreeGrafter"/>
</dbReference>
<evidence type="ECO:0000256" key="2">
    <source>
        <dbReference type="ARBA" id="ARBA00022605"/>
    </source>
</evidence>
<dbReference type="PANTHER" id="PTHR21090:SF5">
    <property type="entry name" value="PENTAFUNCTIONAL AROM POLYPEPTIDE"/>
    <property type="match status" value="1"/>
</dbReference>
<dbReference type="PROSITE" id="PS00885">
    <property type="entry name" value="EPSP_SYNTHASE_2"/>
    <property type="match status" value="1"/>
</dbReference>
<gene>
    <name evidence="6" type="ORF">METZ01_LOCUS186874</name>
</gene>
<evidence type="ECO:0000313" key="6">
    <source>
        <dbReference type="EMBL" id="SVB34020.1"/>
    </source>
</evidence>
<keyword evidence="4" id="KW-0057">Aromatic amino acid biosynthesis</keyword>
<dbReference type="GO" id="GO:0009073">
    <property type="term" value="P:aromatic amino acid family biosynthetic process"/>
    <property type="evidence" value="ECO:0007669"/>
    <property type="project" value="UniProtKB-KW"/>
</dbReference>
<dbReference type="PANTHER" id="PTHR21090">
    <property type="entry name" value="AROM/DEHYDROQUINATE SYNTHASE"/>
    <property type="match status" value="1"/>
</dbReference>
<name>A0A382D6H2_9ZZZZ</name>
<dbReference type="InterPro" id="IPR023193">
    <property type="entry name" value="EPSP_synthase_CS"/>
</dbReference>
<dbReference type="GO" id="GO:0008652">
    <property type="term" value="P:amino acid biosynthetic process"/>
    <property type="evidence" value="ECO:0007669"/>
    <property type="project" value="UniProtKB-KW"/>
</dbReference>
<keyword evidence="2" id="KW-0028">Amino-acid biosynthesis</keyword>
<evidence type="ECO:0000256" key="4">
    <source>
        <dbReference type="ARBA" id="ARBA00023141"/>
    </source>
</evidence>
<dbReference type="Pfam" id="PF00275">
    <property type="entry name" value="EPSP_synthase"/>
    <property type="match status" value="1"/>
</dbReference>
<keyword evidence="1" id="KW-0963">Cytoplasm</keyword>